<feature type="region of interest" description="Disordered" evidence="1">
    <location>
        <begin position="321"/>
        <end position="345"/>
    </location>
</feature>
<feature type="compositionally biased region" description="Low complexity" evidence="1">
    <location>
        <begin position="70"/>
        <end position="91"/>
    </location>
</feature>
<dbReference type="HOGENOM" id="CLU_492559_0_0_1"/>
<reference evidence="2 3" key="1">
    <citation type="journal article" date="2014" name="BMC Genomics">
        <title>Genome sequencing of four Aureobasidium pullulans varieties: biotechnological potential, stress tolerance, and description of new species.</title>
        <authorList>
            <person name="Gostin Ar C."/>
            <person name="Ohm R.A."/>
            <person name="Kogej T."/>
            <person name="Sonjak S."/>
            <person name="Turk M."/>
            <person name="Zajc J."/>
            <person name="Zalar P."/>
            <person name="Grube M."/>
            <person name="Sun H."/>
            <person name="Han J."/>
            <person name="Sharma A."/>
            <person name="Chiniquy J."/>
            <person name="Ngan C.Y."/>
            <person name="Lipzen A."/>
            <person name="Barry K."/>
            <person name="Grigoriev I.V."/>
            <person name="Gunde-Cimerman N."/>
        </authorList>
    </citation>
    <scope>NUCLEOTIDE SEQUENCE [LARGE SCALE GENOMIC DNA]</scope>
    <source>
        <strain evidence="2 3">EXF-2481</strain>
    </source>
</reference>
<dbReference type="GeneID" id="25369134"/>
<feature type="compositionally biased region" description="Low complexity" evidence="1">
    <location>
        <begin position="286"/>
        <end position="296"/>
    </location>
</feature>
<organism evidence="2 3">
    <name type="scientific">Aureobasidium subglaciale (strain EXF-2481)</name>
    <name type="common">Aureobasidium pullulans var. subglaciale</name>
    <dbReference type="NCBI Taxonomy" id="1043005"/>
    <lineage>
        <taxon>Eukaryota</taxon>
        <taxon>Fungi</taxon>
        <taxon>Dikarya</taxon>
        <taxon>Ascomycota</taxon>
        <taxon>Pezizomycotina</taxon>
        <taxon>Dothideomycetes</taxon>
        <taxon>Dothideomycetidae</taxon>
        <taxon>Dothideales</taxon>
        <taxon>Saccotheciaceae</taxon>
        <taxon>Aureobasidium</taxon>
    </lineage>
</organism>
<feature type="compositionally biased region" description="Low complexity" evidence="1">
    <location>
        <begin position="233"/>
        <end position="244"/>
    </location>
</feature>
<dbReference type="InParanoid" id="A0A074YUC8"/>
<dbReference type="AlphaFoldDB" id="A0A074YUC8"/>
<dbReference type="OrthoDB" id="10412570at2759"/>
<dbReference type="Proteomes" id="UP000030641">
    <property type="component" value="Unassembled WGS sequence"/>
</dbReference>
<feature type="region of interest" description="Disordered" evidence="1">
    <location>
        <begin position="499"/>
        <end position="522"/>
    </location>
</feature>
<feature type="region of interest" description="Disordered" evidence="1">
    <location>
        <begin position="43"/>
        <end position="131"/>
    </location>
</feature>
<sequence length="553" mass="59445">MSYHASANSFYHLYDAEHCFKRIPPPHLAVNNRKHRQEATIMTLPAAKAKNNNNTKFTSPPARPKPPANRPSSTHSPRAAPSPTSSSALSLWRDSTASSPPRVRKASPSSSTASTGKPEWIAPPGKACSPTSIPVPTFLASARRRKSALVLARGVRREGDVGVQLTPPTPAGTRVTNGSVVEIPSPSVGEVDWNGEEIETPSGLPRRRTAVSNESGQSRTVGLTRPPRGLGLSFAVSSPRASSSLTGPTASLPKSPWSTSIISPTTSTPTANLISASSTKKHDSFSPTSPTSTNNNHFKTSTLTPISSLALRNTSKTPILSPFKHKRHLSPPTALPPSPSTLHPHISKTHITPSCTAGALTHRLSCGHLIVTLRSEVCARNCGDEGATYESARLNAMGFVRGYRGLDDSFACPVCISLFFHSIQAGQKVETVVEELRQKLQLQDDELWIARSKEFICMLSSESGPDASAAIARLGKTCTAVLEPAFLAARFPGPWPRKVAGKTKVGEGQGKKDNDRQTGLQGRFGRETECRYHVQLLQKEGRLKRLRGIAKME</sequence>
<feature type="compositionally biased region" description="Low complexity" evidence="1">
    <location>
        <begin position="255"/>
        <end position="270"/>
    </location>
</feature>
<evidence type="ECO:0000256" key="1">
    <source>
        <dbReference type="SAM" id="MobiDB-lite"/>
    </source>
</evidence>
<dbReference type="EMBL" id="KL584791">
    <property type="protein sequence ID" value="KEQ90446.1"/>
    <property type="molecule type" value="Genomic_DNA"/>
</dbReference>
<keyword evidence="3" id="KW-1185">Reference proteome</keyword>
<evidence type="ECO:0000313" key="3">
    <source>
        <dbReference type="Proteomes" id="UP000030641"/>
    </source>
</evidence>
<feature type="compositionally biased region" description="Low complexity" evidence="1">
    <location>
        <begin position="46"/>
        <end position="60"/>
    </location>
</feature>
<protein>
    <submittedName>
        <fullName evidence="2">Uncharacterized protein</fullName>
    </submittedName>
</protein>
<gene>
    <name evidence="2" type="ORF">AUEXF2481DRAFT_570375</name>
</gene>
<dbReference type="RefSeq" id="XP_013338940.1">
    <property type="nucleotide sequence ID" value="XM_013483486.1"/>
</dbReference>
<name>A0A074YUC8_AURSE</name>
<feature type="compositionally biased region" description="Polar residues" evidence="1">
    <location>
        <begin position="210"/>
        <end position="221"/>
    </location>
</feature>
<evidence type="ECO:0000313" key="2">
    <source>
        <dbReference type="EMBL" id="KEQ90446.1"/>
    </source>
</evidence>
<proteinExistence type="predicted"/>
<feature type="region of interest" description="Disordered" evidence="1">
    <location>
        <begin position="185"/>
        <end position="300"/>
    </location>
</feature>
<accession>A0A074YUC8</accession>